<name>A0ABU9AV11_9BACT</name>
<keyword evidence="1" id="KW-0472">Membrane</keyword>
<feature type="transmembrane region" description="Helical" evidence="1">
    <location>
        <begin position="316"/>
        <end position="338"/>
    </location>
</feature>
<proteinExistence type="predicted"/>
<accession>A0ABU9AV11</accession>
<evidence type="ECO:0000256" key="1">
    <source>
        <dbReference type="SAM" id="Phobius"/>
    </source>
</evidence>
<keyword evidence="1" id="KW-0812">Transmembrane</keyword>
<protein>
    <submittedName>
        <fullName evidence="2">Uncharacterized protein</fullName>
    </submittedName>
</protein>
<dbReference type="Proteomes" id="UP001371305">
    <property type="component" value="Unassembled WGS sequence"/>
</dbReference>
<comment type="caution">
    <text evidence="2">The sequence shown here is derived from an EMBL/GenBank/DDBJ whole genome shotgun (WGS) entry which is preliminary data.</text>
</comment>
<feature type="transmembrane region" description="Helical" evidence="1">
    <location>
        <begin position="82"/>
        <end position="100"/>
    </location>
</feature>
<feature type="transmembrane region" description="Helical" evidence="1">
    <location>
        <begin position="21"/>
        <end position="43"/>
    </location>
</feature>
<evidence type="ECO:0000313" key="3">
    <source>
        <dbReference type="Proteomes" id="UP001371305"/>
    </source>
</evidence>
<dbReference type="EMBL" id="JBBUKT010000003">
    <property type="protein sequence ID" value="MEK7950986.1"/>
    <property type="molecule type" value="Genomic_DNA"/>
</dbReference>
<feature type="transmembrane region" description="Helical" evidence="1">
    <location>
        <begin position="126"/>
        <end position="146"/>
    </location>
</feature>
<feature type="transmembrane region" description="Helical" evidence="1">
    <location>
        <begin position="55"/>
        <end position="75"/>
    </location>
</feature>
<feature type="transmembrane region" description="Helical" evidence="1">
    <location>
        <begin position="264"/>
        <end position="285"/>
    </location>
</feature>
<gene>
    <name evidence="2" type="ORF">WKV53_10785</name>
</gene>
<sequence length="347" mass="37912">MSADPPPIRPRRPVFVTVIGWLFIVAGTLLLPISAISLVMIVAGSYGTASTDLTGFLSVIVAPPVAVATGIGLLCRWSWARPVAVLLLAFLIALNVRDLLNHRSTTETTVDPSGLRTTVLASPPNYHSVPLIGIGVVLIARLLVGFPRGAASAARKLSTPAPERDWRVGHRGRDGMYYEELQGGTWQRIDIDGEMLMGRAHHVIYFASPEAWQRYPEWARHRREEIIARIKGEFRPPDYEYGDGGSTPAAVPVSVPPKTTQQQWGALALFVAILLALAAGMGWLVKSGLERETTWFPAKRASMQRTVTKQAEPTTYWISISLYAAIGLSSGGLALWMLKEGLRSGRR</sequence>
<reference evidence="2 3" key="1">
    <citation type="submission" date="2024-04" db="EMBL/GenBank/DDBJ databases">
        <title>Luteolibacter sp. isolated from soil.</title>
        <authorList>
            <person name="An J."/>
        </authorList>
    </citation>
    <scope>NUCLEOTIDE SEQUENCE [LARGE SCALE GENOMIC DNA]</scope>
    <source>
        <strain evidence="2 3">Y139</strain>
    </source>
</reference>
<keyword evidence="1" id="KW-1133">Transmembrane helix</keyword>
<organism evidence="2 3">
    <name type="scientific">Luteolibacter soli</name>
    <dbReference type="NCBI Taxonomy" id="3135280"/>
    <lineage>
        <taxon>Bacteria</taxon>
        <taxon>Pseudomonadati</taxon>
        <taxon>Verrucomicrobiota</taxon>
        <taxon>Verrucomicrobiia</taxon>
        <taxon>Verrucomicrobiales</taxon>
        <taxon>Verrucomicrobiaceae</taxon>
        <taxon>Luteolibacter</taxon>
    </lineage>
</organism>
<dbReference type="RefSeq" id="WP_341404588.1">
    <property type="nucleotide sequence ID" value="NZ_JBBUKT010000003.1"/>
</dbReference>
<keyword evidence="3" id="KW-1185">Reference proteome</keyword>
<evidence type="ECO:0000313" key="2">
    <source>
        <dbReference type="EMBL" id="MEK7950986.1"/>
    </source>
</evidence>